<name>A0A1J5RBZ3_9ZZZZ</name>
<proteinExistence type="inferred from homology"/>
<dbReference type="Pfam" id="PF17954">
    <property type="entry name" value="Pirin_C_2"/>
    <property type="match status" value="1"/>
</dbReference>
<dbReference type="CDD" id="cd02910">
    <property type="entry name" value="cupin_Yhhw_N"/>
    <property type="match status" value="1"/>
</dbReference>
<keyword evidence="4" id="KW-0560">Oxidoreductase</keyword>
<dbReference type="InterPro" id="IPR011051">
    <property type="entry name" value="RmlC_Cupin_sf"/>
</dbReference>
<gene>
    <name evidence="4" type="primary">yhhW_17</name>
    <name evidence="4" type="ORF">GALL_324750</name>
</gene>
<evidence type="ECO:0000259" key="3">
    <source>
        <dbReference type="Pfam" id="PF17954"/>
    </source>
</evidence>
<evidence type="ECO:0000313" key="4">
    <source>
        <dbReference type="EMBL" id="OIQ85669.1"/>
    </source>
</evidence>
<reference evidence="4" key="1">
    <citation type="submission" date="2016-10" db="EMBL/GenBank/DDBJ databases">
        <title>Sequence of Gallionella enrichment culture.</title>
        <authorList>
            <person name="Poehlein A."/>
            <person name="Muehling M."/>
            <person name="Daniel R."/>
        </authorList>
    </citation>
    <scope>NUCLEOTIDE SEQUENCE</scope>
</reference>
<dbReference type="InterPro" id="IPR041602">
    <property type="entry name" value="Quercetinase_C"/>
</dbReference>
<dbReference type="PANTHER" id="PTHR43212">
    <property type="entry name" value="QUERCETIN 2,3-DIOXYGENASE"/>
    <property type="match status" value="1"/>
</dbReference>
<dbReference type="SUPFAM" id="SSF51182">
    <property type="entry name" value="RmlC-like cupins"/>
    <property type="match status" value="1"/>
</dbReference>
<dbReference type="EC" id="1.13.11.24" evidence="4"/>
<dbReference type="PANTHER" id="PTHR43212:SF3">
    <property type="entry name" value="QUERCETIN 2,3-DIOXYGENASE"/>
    <property type="match status" value="1"/>
</dbReference>
<feature type="domain" description="Pirin N-terminal" evidence="2">
    <location>
        <begin position="10"/>
        <end position="85"/>
    </location>
</feature>
<sequence>MGWSVLRVINDDIISPGRGFGLHPHRDMEIVTYVLEGALRHEDSMGNGSVIRAGDVQYMSAGTGVRHSEFNASATDPVHLLQIWILPARQGLAPQYDQKTIPIEQKRGRWRTIATPDGQDDSLAIGQDATLLATVLDGDLPLDYQPRADRQLYVQLARGTVSLNGNRLSAGDGAFIEHEPRLTFSDGRDAELLLFDLP</sequence>
<dbReference type="GO" id="GO:0008127">
    <property type="term" value="F:quercetin 2,3-dioxygenase activity"/>
    <property type="evidence" value="ECO:0007669"/>
    <property type="project" value="UniProtKB-EC"/>
</dbReference>
<dbReference type="InterPro" id="IPR012093">
    <property type="entry name" value="Pirin"/>
</dbReference>
<evidence type="ECO:0000259" key="2">
    <source>
        <dbReference type="Pfam" id="PF02678"/>
    </source>
</evidence>
<organism evidence="4">
    <name type="scientific">mine drainage metagenome</name>
    <dbReference type="NCBI Taxonomy" id="410659"/>
    <lineage>
        <taxon>unclassified sequences</taxon>
        <taxon>metagenomes</taxon>
        <taxon>ecological metagenomes</taxon>
    </lineage>
</organism>
<dbReference type="Pfam" id="PF02678">
    <property type="entry name" value="Pirin"/>
    <property type="match status" value="1"/>
</dbReference>
<dbReference type="InterPro" id="IPR003829">
    <property type="entry name" value="Pirin_N_dom"/>
</dbReference>
<dbReference type="AlphaFoldDB" id="A0A1J5RBZ3"/>
<protein>
    <submittedName>
        <fullName evidence="4">Quercetin 2,3-dioxygenase</fullName>
        <ecNumber evidence="4">1.13.11.24</ecNumber>
    </submittedName>
</protein>
<accession>A0A1J5RBZ3</accession>
<comment type="similarity">
    <text evidence="1">Belongs to the pirin family.</text>
</comment>
<dbReference type="CDD" id="cd20311">
    <property type="entry name" value="cupin_Yhhw_C"/>
    <property type="match status" value="1"/>
</dbReference>
<dbReference type="PIRSF" id="PIRSF006232">
    <property type="entry name" value="Pirin"/>
    <property type="match status" value="1"/>
</dbReference>
<evidence type="ECO:0000256" key="1">
    <source>
        <dbReference type="ARBA" id="ARBA00008416"/>
    </source>
</evidence>
<dbReference type="EMBL" id="MLJW01000529">
    <property type="protein sequence ID" value="OIQ85669.1"/>
    <property type="molecule type" value="Genomic_DNA"/>
</dbReference>
<dbReference type="InterPro" id="IPR014710">
    <property type="entry name" value="RmlC-like_jellyroll"/>
</dbReference>
<keyword evidence="4" id="KW-0223">Dioxygenase</keyword>
<feature type="domain" description="Quercetin 2,3-dioxygenase C-terminal cupin" evidence="3">
    <location>
        <begin position="113"/>
        <end position="197"/>
    </location>
</feature>
<dbReference type="Gene3D" id="2.60.120.10">
    <property type="entry name" value="Jelly Rolls"/>
    <property type="match status" value="2"/>
</dbReference>
<comment type="caution">
    <text evidence="4">The sequence shown here is derived from an EMBL/GenBank/DDBJ whole genome shotgun (WGS) entry which is preliminary data.</text>
</comment>